<evidence type="ECO:0000259" key="1">
    <source>
        <dbReference type="Pfam" id="PF21956"/>
    </source>
</evidence>
<gene>
    <name evidence="2" type="ORF">WKV53_13205</name>
</gene>
<dbReference type="RefSeq" id="WP_341405072.1">
    <property type="nucleotide sequence ID" value="NZ_JBBUKT010000004.1"/>
</dbReference>
<feature type="domain" description="DUF6922" evidence="1">
    <location>
        <begin position="4"/>
        <end position="55"/>
    </location>
</feature>
<comment type="caution">
    <text evidence="2">The sequence shown here is derived from an EMBL/GenBank/DDBJ whole genome shotgun (WGS) entry which is preliminary data.</text>
</comment>
<proteinExistence type="predicted"/>
<protein>
    <recommendedName>
        <fullName evidence="1">DUF6922 domain-containing protein</fullName>
    </recommendedName>
</protein>
<dbReference type="Proteomes" id="UP001371305">
    <property type="component" value="Unassembled WGS sequence"/>
</dbReference>
<dbReference type="Pfam" id="PF21956">
    <property type="entry name" value="DUF6922"/>
    <property type="match status" value="1"/>
</dbReference>
<dbReference type="InterPro" id="IPR053830">
    <property type="entry name" value="DUF6922"/>
</dbReference>
<evidence type="ECO:0000313" key="3">
    <source>
        <dbReference type="Proteomes" id="UP001371305"/>
    </source>
</evidence>
<reference evidence="2 3" key="1">
    <citation type="submission" date="2024-04" db="EMBL/GenBank/DDBJ databases">
        <title>Luteolibacter sp. isolated from soil.</title>
        <authorList>
            <person name="An J."/>
        </authorList>
    </citation>
    <scope>NUCLEOTIDE SEQUENCE [LARGE SCALE GENOMIC DNA]</scope>
    <source>
        <strain evidence="2 3">Y139</strain>
    </source>
</reference>
<keyword evidence="3" id="KW-1185">Reference proteome</keyword>
<sequence length="95" mass="10996">MPPLSDHLFWDVDRATVDPGHHAPWLVKRVLEQGRWRDWQALVAFYGKPRLEEIVTGLRSLEPRAFAFCRVWFDRPASSFRCSASTPFPHQSASC</sequence>
<name>A0ABU9AVB0_9BACT</name>
<accession>A0ABU9AVB0</accession>
<dbReference type="EMBL" id="JBBUKT010000004">
    <property type="protein sequence ID" value="MEK7951468.1"/>
    <property type="molecule type" value="Genomic_DNA"/>
</dbReference>
<evidence type="ECO:0000313" key="2">
    <source>
        <dbReference type="EMBL" id="MEK7951468.1"/>
    </source>
</evidence>
<organism evidence="2 3">
    <name type="scientific">Luteolibacter soli</name>
    <dbReference type="NCBI Taxonomy" id="3135280"/>
    <lineage>
        <taxon>Bacteria</taxon>
        <taxon>Pseudomonadati</taxon>
        <taxon>Verrucomicrobiota</taxon>
        <taxon>Verrucomicrobiia</taxon>
        <taxon>Verrucomicrobiales</taxon>
        <taxon>Verrucomicrobiaceae</taxon>
        <taxon>Luteolibacter</taxon>
    </lineage>
</organism>